<protein>
    <submittedName>
        <fullName evidence="1">Uncharacterized protein</fullName>
    </submittedName>
</protein>
<proteinExistence type="predicted"/>
<dbReference type="Proteomes" id="UP001396334">
    <property type="component" value="Unassembled WGS sequence"/>
</dbReference>
<evidence type="ECO:0000313" key="1">
    <source>
        <dbReference type="EMBL" id="KAK9021576.1"/>
    </source>
</evidence>
<comment type="caution">
    <text evidence="1">The sequence shown here is derived from an EMBL/GenBank/DDBJ whole genome shotgun (WGS) entry which is preliminary data.</text>
</comment>
<accession>A0ABR2S9A5</accession>
<organism evidence="1 2">
    <name type="scientific">Hibiscus sabdariffa</name>
    <name type="common">roselle</name>
    <dbReference type="NCBI Taxonomy" id="183260"/>
    <lineage>
        <taxon>Eukaryota</taxon>
        <taxon>Viridiplantae</taxon>
        <taxon>Streptophyta</taxon>
        <taxon>Embryophyta</taxon>
        <taxon>Tracheophyta</taxon>
        <taxon>Spermatophyta</taxon>
        <taxon>Magnoliopsida</taxon>
        <taxon>eudicotyledons</taxon>
        <taxon>Gunneridae</taxon>
        <taxon>Pentapetalae</taxon>
        <taxon>rosids</taxon>
        <taxon>malvids</taxon>
        <taxon>Malvales</taxon>
        <taxon>Malvaceae</taxon>
        <taxon>Malvoideae</taxon>
        <taxon>Hibiscus</taxon>
    </lineage>
</organism>
<name>A0ABR2S9A5_9ROSI</name>
<dbReference type="EMBL" id="JBBPBN010000016">
    <property type="protein sequence ID" value="KAK9021576.1"/>
    <property type="molecule type" value="Genomic_DNA"/>
</dbReference>
<sequence length="78" mass="8093">MFAYRLTGTKELDVDIVEAVGGEFLDGNGAILEGNGLLGGAFGGEELKGTIKKITLGEDGEEFLADSSGYAYDGDGWA</sequence>
<evidence type="ECO:0000313" key="2">
    <source>
        <dbReference type="Proteomes" id="UP001396334"/>
    </source>
</evidence>
<reference evidence="1 2" key="1">
    <citation type="journal article" date="2024" name="G3 (Bethesda)">
        <title>Genome assembly of Hibiscus sabdariffa L. provides insights into metabolisms of medicinal natural products.</title>
        <authorList>
            <person name="Kim T."/>
        </authorList>
    </citation>
    <scope>NUCLEOTIDE SEQUENCE [LARGE SCALE GENOMIC DNA]</scope>
    <source>
        <strain evidence="1">TK-2024</strain>
        <tissue evidence="1">Old leaves</tissue>
    </source>
</reference>
<gene>
    <name evidence="1" type="ORF">V6N11_011559</name>
</gene>
<keyword evidence="2" id="KW-1185">Reference proteome</keyword>